<dbReference type="PANTHER" id="PTHR32071">
    <property type="entry name" value="TRANSCRIPTIONAL REGULATORY PROTEIN"/>
    <property type="match status" value="1"/>
</dbReference>
<dbReference type="Gene3D" id="1.10.8.60">
    <property type="match status" value="1"/>
</dbReference>
<keyword evidence="1" id="KW-0547">Nucleotide-binding</keyword>
<comment type="caution">
    <text evidence="7">The sequence shown here is derived from an EMBL/GenBank/DDBJ whole genome shotgun (WGS) entry which is preliminary data.</text>
</comment>
<gene>
    <name evidence="7" type="primary">zraR_7</name>
    <name evidence="7" type="ORF">Poly21_40400</name>
</gene>
<accession>A0A5C6BX25</accession>
<dbReference type="Pfam" id="PF00158">
    <property type="entry name" value="Sigma54_activat"/>
    <property type="match status" value="1"/>
</dbReference>
<dbReference type="Proteomes" id="UP000319908">
    <property type="component" value="Unassembled WGS sequence"/>
</dbReference>
<proteinExistence type="predicted"/>
<dbReference type="Gene3D" id="3.40.50.300">
    <property type="entry name" value="P-loop containing nucleotide triphosphate hydrolases"/>
    <property type="match status" value="1"/>
</dbReference>
<organism evidence="7 8">
    <name type="scientific">Allorhodopirellula heiligendammensis</name>
    <dbReference type="NCBI Taxonomy" id="2714739"/>
    <lineage>
        <taxon>Bacteria</taxon>
        <taxon>Pseudomonadati</taxon>
        <taxon>Planctomycetota</taxon>
        <taxon>Planctomycetia</taxon>
        <taxon>Pirellulales</taxon>
        <taxon>Pirellulaceae</taxon>
        <taxon>Allorhodopirellula</taxon>
    </lineage>
</organism>
<dbReference type="CDD" id="cd00009">
    <property type="entry name" value="AAA"/>
    <property type="match status" value="1"/>
</dbReference>
<evidence type="ECO:0000256" key="1">
    <source>
        <dbReference type="ARBA" id="ARBA00022741"/>
    </source>
</evidence>
<dbReference type="InterPro" id="IPR025943">
    <property type="entry name" value="Sigma_54_int_dom_ATP-bd_2"/>
</dbReference>
<dbReference type="SUPFAM" id="SSF46689">
    <property type="entry name" value="Homeodomain-like"/>
    <property type="match status" value="1"/>
</dbReference>
<evidence type="ECO:0000313" key="7">
    <source>
        <dbReference type="EMBL" id="TWU16833.1"/>
    </source>
</evidence>
<evidence type="ECO:0000256" key="3">
    <source>
        <dbReference type="ARBA" id="ARBA00023015"/>
    </source>
</evidence>
<dbReference type="PROSITE" id="PS50045">
    <property type="entry name" value="SIGMA54_INTERACT_4"/>
    <property type="match status" value="1"/>
</dbReference>
<dbReference type="InterPro" id="IPR002197">
    <property type="entry name" value="HTH_Fis"/>
</dbReference>
<dbReference type="FunFam" id="3.40.50.300:FF:000006">
    <property type="entry name" value="DNA-binding transcriptional regulator NtrC"/>
    <property type="match status" value="1"/>
</dbReference>
<dbReference type="PROSITE" id="PS00688">
    <property type="entry name" value="SIGMA54_INTERACT_3"/>
    <property type="match status" value="1"/>
</dbReference>
<name>A0A5C6BX25_9BACT</name>
<evidence type="ECO:0000256" key="5">
    <source>
        <dbReference type="ARBA" id="ARBA00023163"/>
    </source>
</evidence>
<dbReference type="Pfam" id="PF25601">
    <property type="entry name" value="AAA_lid_14"/>
    <property type="match status" value="1"/>
</dbReference>
<reference evidence="7 8" key="1">
    <citation type="journal article" date="2020" name="Antonie Van Leeuwenhoek">
        <title>Rhodopirellula heiligendammensis sp. nov., Rhodopirellula pilleata sp. nov., and Rhodopirellula solitaria sp. nov. isolated from natural or artificial marine surfaces in Northern Germany and California, USA, and emended description of the genus Rhodopirellula.</title>
        <authorList>
            <person name="Kallscheuer N."/>
            <person name="Wiegand S."/>
            <person name="Jogler M."/>
            <person name="Boedeker C."/>
            <person name="Peeters S.H."/>
            <person name="Rast P."/>
            <person name="Heuer A."/>
            <person name="Jetten M.S.M."/>
            <person name="Rohde M."/>
            <person name="Jogler C."/>
        </authorList>
    </citation>
    <scope>NUCLEOTIDE SEQUENCE [LARGE SCALE GENOMIC DNA]</scope>
    <source>
        <strain evidence="7 8">Poly21</strain>
    </source>
</reference>
<dbReference type="InterPro" id="IPR027417">
    <property type="entry name" value="P-loop_NTPase"/>
</dbReference>
<evidence type="ECO:0000256" key="4">
    <source>
        <dbReference type="ARBA" id="ARBA00023125"/>
    </source>
</evidence>
<dbReference type="InterPro" id="IPR009057">
    <property type="entry name" value="Homeodomain-like_sf"/>
</dbReference>
<keyword evidence="8" id="KW-1185">Reference proteome</keyword>
<evidence type="ECO:0000259" key="6">
    <source>
        <dbReference type="PROSITE" id="PS50045"/>
    </source>
</evidence>
<protein>
    <submittedName>
        <fullName evidence="7">Transcriptional regulatory protein ZraR</fullName>
    </submittedName>
</protein>
<dbReference type="AlphaFoldDB" id="A0A5C6BX25"/>
<dbReference type="EMBL" id="SJPU01000002">
    <property type="protein sequence ID" value="TWU16833.1"/>
    <property type="molecule type" value="Genomic_DNA"/>
</dbReference>
<dbReference type="Gene3D" id="1.10.10.60">
    <property type="entry name" value="Homeodomain-like"/>
    <property type="match status" value="1"/>
</dbReference>
<keyword evidence="4" id="KW-0238">DNA-binding</keyword>
<dbReference type="InterPro" id="IPR003593">
    <property type="entry name" value="AAA+_ATPase"/>
</dbReference>
<dbReference type="PROSITE" id="PS00676">
    <property type="entry name" value="SIGMA54_INTERACT_2"/>
    <property type="match status" value="1"/>
</dbReference>
<keyword evidence="3" id="KW-0805">Transcription regulation</keyword>
<dbReference type="GO" id="GO:0005524">
    <property type="term" value="F:ATP binding"/>
    <property type="evidence" value="ECO:0007669"/>
    <property type="project" value="UniProtKB-KW"/>
</dbReference>
<dbReference type="SMART" id="SM00382">
    <property type="entry name" value="AAA"/>
    <property type="match status" value="1"/>
</dbReference>
<sequence>MISESRKTLAQPPRHVAATLVGRSTWATRTRAQIRVAAPSRSTVLVTGPTGSGKELIARQLHEESSRGDRPFVPIDCASIAGPLCPSQLFGHVRGAFTGADRESLGCFRAAQGGTIFLDEIGELDSHCQAMLLRVLQERCVVPVGSHREIPVDVRVIAATNRDLDRETARQRFRIDLLYRLRVISLEALPLRDHKEDIEVLSSHILAKLADDSGCSIKPLTAESLAKLHAHDWPGNVRELQNVLERATVFSSDTLIRPESLRIDPMLSGVDHPRVPQPIAPIAPIAPVDADDDVSWSTLAEVESEHIVKTLRMVGFNQSAAARLLNVDRHLLARKMKKYGLLKPDGLF</sequence>
<dbReference type="PRINTS" id="PR01590">
    <property type="entry name" value="HTHFIS"/>
</dbReference>
<dbReference type="GO" id="GO:0043565">
    <property type="term" value="F:sequence-specific DNA binding"/>
    <property type="evidence" value="ECO:0007669"/>
    <property type="project" value="InterPro"/>
</dbReference>
<dbReference type="InterPro" id="IPR058031">
    <property type="entry name" value="AAA_lid_NorR"/>
</dbReference>
<evidence type="ECO:0000256" key="2">
    <source>
        <dbReference type="ARBA" id="ARBA00022840"/>
    </source>
</evidence>
<dbReference type="InterPro" id="IPR002078">
    <property type="entry name" value="Sigma_54_int"/>
</dbReference>
<dbReference type="SUPFAM" id="SSF52540">
    <property type="entry name" value="P-loop containing nucleoside triphosphate hydrolases"/>
    <property type="match status" value="1"/>
</dbReference>
<evidence type="ECO:0000313" key="8">
    <source>
        <dbReference type="Proteomes" id="UP000319908"/>
    </source>
</evidence>
<keyword evidence="2" id="KW-0067">ATP-binding</keyword>
<feature type="domain" description="Sigma-54 factor interaction" evidence="6">
    <location>
        <begin position="20"/>
        <end position="249"/>
    </location>
</feature>
<keyword evidence="5" id="KW-0804">Transcription</keyword>
<dbReference type="InterPro" id="IPR025944">
    <property type="entry name" value="Sigma_54_int_dom_CS"/>
</dbReference>
<dbReference type="Pfam" id="PF02954">
    <property type="entry name" value="HTH_8"/>
    <property type="match status" value="1"/>
</dbReference>
<dbReference type="GO" id="GO:0006355">
    <property type="term" value="P:regulation of DNA-templated transcription"/>
    <property type="evidence" value="ECO:0007669"/>
    <property type="project" value="InterPro"/>
</dbReference>